<feature type="compositionally biased region" description="Polar residues" evidence="1">
    <location>
        <begin position="79"/>
        <end position="93"/>
    </location>
</feature>
<evidence type="ECO:0000256" key="1">
    <source>
        <dbReference type="SAM" id="MobiDB-lite"/>
    </source>
</evidence>
<organism evidence="2 3">
    <name type="scientific">Zalerion maritima</name>
    <dbReference type="NCBI Taxonomy" id="339359"/>
    <lineage>
        <taxon>Eukaryota</taxon>
        <taxon>Fungi</taxon>
        <taxon>Dikarya</taxon>
        <taxon>Ascomycota</taxon>
        <taxon>Pezizomycotina</taxon>
        <taxon>Sordariomycetes</taxon>
        <taxon>Lulworthiomycetidae</taxon>
        <taxon>Lulworthiales</taxon>
        <taxon>Lulworthiaceae</taxon>
        <taxon>Zalerion</taxon>
    </lineage>
</organism>
<dbReference type="AlphaFoldDB" id="A0AAD5RMW4"/>
<accession>A0AAD5RMW4</accession>
<dbReference type="Proteomes" id="UP001201980">
    <property type="component" value="Unassembled WGS sequence"/>
</dbReference>
<name>A0AAD5RMW4_9PEZI</name>
<sequence>MPENVQHIQVRVLSSNEKAKSGRAIFKVMDGFGVSTINSVLVRSRPPPHFLHSSPSPLAVQKPKQKELRKIAPVPPNKTVWNKNKPSVSASSDDATEHLPEHNTELFMHRQISALKIQRHASHHPKAKLKAVKAASRASDTLRWRGGGDGLNKPFLKPSLCCDCGKSVSDGRG</sequence>
<evidence type="ECO:0000313" key="2">
    <source>
        <dbReference type="EMBL" id="KAJ2899173.1"/>
    </source>
</evidence>
<comment type="caution">
    <text evidence="2">The sequence shown here is derived from an EMBL/GenBank/DDBJ whole genome shotgun (WGS) entry which is preliminary data.</text>
</comment>
<evidence type="ECO:0000313" key="3">
    <source>
        <dbReference type="Proteomes" id="UP001201980"/>
    </source>
</evidence>
<protein>
    <submittedName>
        <fullName evidence="2">Uncharacterized protein</fullName>
    </submittedName>
</protein>
<feature type="region of interest" description="Disordered" evidence="1">
    <location>
        <begin position="71"/>
        <end position="97"/>
    </location>
</feature>
<dbReference type="EMBL" id="JAKWBI020000205">
    <property type="protein sequence ID" value="KAJ2899173.1"/>
    <property type="molecule type" value="Genomic_DNA"/>
</dbReference>
<gene>
    <name evidence="2" type="ORF">MKZ38_003370</name>
</gene>
<proteinExistence type="predicted"/>
<keyword evidence="3" id="KW-1185">Reference proteome</keyword>
<reference evidence="2" key="1">
    <citation type="submission" date="2022-07" db="EMBL/GenBank/DDBJ databases">
        <title>Draft genome sequence of Zalerion maritima ATCC 34329, a (micro)plastics degrading marine fungus.</title>
        <authorList>
            <person name="Paco A."/>
            <person name="Goncalves M.F.M."/>
            <person name="Rocha-Santos T.A.P."/>
            <person name="Alves A."/>
        </authorList>
    </citation>
    <scope>NUCLEOTIDE SEQUENCE</scope>
    <source>
        <strain evidence="2">ATCC 34329</strain>
    </source>
</reference>